<dbReference type="Proteomes" id="UP000252081">
    <property type="component" value="Unassembled WGS sequence"/>
</dbReference>
<name>A0A366LAE8_9SPHI</name>
<gene>
    <name evidence="1" type="ORF">DRW42_04400</name>
</gene>
<organism evidence="1 2">
    <name type="scientific">Pedobacter miscanthi</name>
    <dbReference type="NCBI Taxonomy" id="2259170"/>
    <lineage>
        <taxon>Bacteria</taxon>
        <taxon>Pseudomonadati</taxon>
        <taxon>Bacteroidota</taxon>
        <taxon>Sphingobacteriia</taxon>
        <taxon>Sphingobacteriales</taxon>
        <taxon>Sphingobacteriaceae</taxon>
        <taxon>Pedobacter</taxon>
    </lineage>
</organism>
<dbReference type="OrthoDB" id="676982at2"/>
<dbReference type="SUPFAM" id="SSF88723">
    <property type="entry name" value="PIN domain-like"/>
    <property type="match status" value="1"/>
</dbReference>
<keyword evidence="2" id="KW-1185">Reference proteome</keyword>
<dbReference type="Gene3D" id="3.40.50.1010">
    <property type="entry name" value="5'-nuclease"/>
    <property type="match status" value="1"/>
</dbReference>
<evidence type="ECO:0000313" key="2">
    <source>
        <dbReference type="Proteomes" id="UP000252081"/>
    </source>
</evidence>
<dbReference type="RefSeq" id="WP_113947618.1">
    <property type="nucleotide sequence ID" value="NZ_QNQU01000003.1"/>
</dbReference>
<dbReference type="EMBL" id="QNQU01000003">
    <property type="protein sequence ID" value="RBQ10274.1"/>
    <property type="molecule type" value="Genomic_DNA"/>
</dbReference>
<evidence type="ECO:0008006" key="3">
    <source>
        <dbReference type="Google" id="ProtNLM"/>
    </source>
</evidence>
<sequence>MGKGYLADTNSVIEYLENKLPEKTLVFMDNLEMHLSVISRIELLGWSKITEHQFQQLNGFISASLVYDLSEEIIQNTIKIRKSSDFKKIADLESLNPWDIS</sequence>
<reference evidence="1 2" key="1">
    <citation type="submission" date="2018-07" db="EMBL/GenBank/DDBJ databases">
        <title>A draft genome of a endophytic bacteria, a new species of Pedobacter.</title>
        <authorList>
            <person name="Zhang Z.D."/>
            <person name="Chen Z.J."/>
        </authorList>
    </citation>
    <scope>NUCLEOTIDE SEQUENCE [LARGE SCALE GENOMIC DNA]</scope>
    <source>
        <strain evidence="1 2">RS10</strain>
    </source>
</reference>
<dbReference type="InterPro" id="IPR029060">
    <property type="entry name" value="PIN-like_dom_sf"/>
</dbReference>
<proteinExistence type="predicted"/>
<dbReference type="AlphaFoldDB" id="A0A366LAE8"/>
<evidence type="ECO:0000313" key="1">
    <source>
        <dbReference type="EMBL" id="RBQ10274.1"/>
    </source>
</evidence>
<comment type="caution">
    <text evidence="1">The sequence shown here is derived from an EMBL/GenBank/DDBJ whole genome shotgun (WGS) entry which is preliminary data.</text>
</comment>
<accession>A0A366LAE8</accession>
<protein>
    <recommendedName>
        <fullName evidence="3">Type II toxin-antitoxin system VapC family toxin</fullName>
    </recommendedName>
</protein>